<comment type="catalytic activity">
    <reaction evidence="7">
        <text>L-threonyl-[protein] + ATP = O-phospho-L-threonyl-[protein] + ADP + H(+)</text>
        <dbReference type="Rhea" id="RHEA:46608"/>
        <dbReference type="Rhea" id="RHEA-COMP:11060"/>
        <dbReference type="Rhea" id="RHEA-COMP:11605"/>
        <dbReference type="ChEBI" id="CHEBI:15378"/>
        <dbReference type="ChEBI" id="CHEBI:30013"/>
        <dbReference type="ChEBI" id="CHEBI:30616"/>
        <dbReference type="ChEBI" id="CHEBI:61977"/>
        <dbReference type="ChEBI" id="CHEBI:456216"/>
        <dbReference type="EC" id="2.7.11.1"/>
    </reaction>
</comment>
<protein>
    <recommendedName>
        <fullName evidence="1">non-specific serine/threonine protein kinase</fullName>
        <ecNumber evidence="1">2.7.11.1</ecNumber>
    </recommendedName>
</protein>
<proteinExistence type="predicted"/>
<dbReference type="InterPro" id="IPR000719">
    <property type="entry name" value="Prot_kinase_dom"/>
</dbReference>
<comment type="caution">
    <text evidence="10">The sequence shown here is derived from an EMBL/GenBank/DDBJ whole genome shotgun (WGS) entry which is preliminary data.</text>
</comment>
<evidence type="ECO:0000256" key="5">
    <source>
        <dbReference type="ARBA" id="ARBA00022777"/>
    </source>
</evidence>
<dbReference type="Pfam" id="PF00498">
    <property type="entry name" value="FHA"/>
    <property type="match status" value="1"/>
</dbReference>
<dbReference type="GO" id="GO:0004674">
    <property type="term" value="F:protein serine/threonine kinase activity"/>
    <property type="evidence" value="ECO:0007669"/>
    <property type="project" value="UniProtKB-KW"/>
</dbReference>
<dbReference type="SUPFAM" id="SSF56112">
    <property type="entry name" value="Protein kinase-like (PK-like)"/>
    <property type="match status" value="1"/>
</dbReference>
<dbReference type="EMBL" id="RCOS01000148">
    <property type="protein sequence ID" value="RSN72517.1"/>
    <property type="molecule type" value="Genomic_DNA"/>
</dbReference>
<dbReference type="InterPro" id="IPR008271">
    <property type="entry name" value="Ser/Thr_kinase_AS"/>
</dbReference>
<dbReference type="AlphaFoldDB" id="A0A3R9PEV7"/>
<evidence type="ECO:0000256" key="8">
    <source>
        <dbReference type="ARBA" id="ARBA00048679"/>
    </source>
</evidence>
<dbReference type="PANTHER" id="PTHR24363">
    <property type="entry name" value="SERINE/THREONINE PROTEIN KINASE"/>
    <property type="match status" value="1"/>
</dbReference>
<dbReference type="InterPro" id="IPR008984">
    <property type="entry name" value="SMAD_FHA_dom_sf"/>
</dbReference>
<dbReference type="Gene3D" id="3.30.200.20">
    <property type="entry name" value="Phosphorylase Kinase, domain 1"/>
    <property type="match status" value="1"/>
</dbReference>
<evidence type="ECO:0000313" key="11">
    <source>
        <dbReference type="Proteomes" id="UP000277582"/>
    </source>
</evidence>
<evidence type="ECO:0000256" key="3">
    <source>
        <dbReference type="ARBA" id="ARBA00022679"/>
    </source>
</evidence>
<dbReference type="SUPFAM" id="SSF49879">
    <property type="entry name" value="SMAD/FHA domain"/>
    <property type="match status" value="1"/>
</dbReference>
<name>A0A3R9PEV7_9CREN</name>
<evidence type="ECO:0000259" key="9">
    <source>
        <dbReference type="PROSITE" id="PS50011"/>
    </source>
</evidence>
<accession>A0A3R9PEV7</accession>
<dbReference type="Proteomes" id="UP000277582">
    <property type="component" value="Unassembled WGS sequence"/>
</dbReference>
<evidence type="ECO:0000256" key="2">
    <source>
        <dbReference type="ARBA" id="ARBA00022527"/>
    </source>
</evidence>
<dbReference type="SMART" id="SM00220">
    <property type="entry name" value="S_TKc"/>
    <property type="match status" value="1"/>
</dbReference>
<dbReference type="InterPro" id="IPR011009">
    <property type="entry name" value="Kinase-like_dom_sf"/>
</dbReference>
<comment type="catalytic activity">
    <reaction evidence="8">
        <text>L-seryl-[protein] + ATP = O-phospho-L-seryl-[protein] + ADP + H(+)</text>
        <dbReference type="Rhea" id="RHEA:17989"/>
        <dbReference type="Rhea" id="RHEA-COMP:9863"/>
        <dbReference type="Rhea" id="RHEA-COMP:11604"/>
        <dbReference type="ChEBI" id="CHEBI:15378"/>
        <dbReference type="ChEBI" id="CHEBI:29999"/>
        <dbReference type="ChEBI" id="CHEBI:30616"/>
        <dbReference type="ChEBI" id="CHEBI:83421"/>
        <dbReference type="ChEBI" id="CHEBI:456216"/>
        <dbReference type="EC" id="2.7.11.1"/>
    </reaction>
</comment>
<keyword evidence="6" id="KW-0067">ATP-binding</keyword>
<evidence type="ECO:0000313" key="10">
    <source>
        <dbReference type="EMBL" id="RSN72517.1"/>
    </source>
</evidence>
<dbReference type="CDD" id="cd14014">
    <property type="entry name" value="STKc_PknB_like"/>
    <property type="match status" value="1"/>
</dbReference>
<dbReference type="Gene3D" id="2.60.200.20">
    <property type="match status" value="1"/>
</dbReference>
<keyword evidence="4" id="KW-0547">Nucleotide-binding</keyword>
<keyword evidence="3" id="KW-0808">Transferase</keyword>
<evidence type="ECO:0000256" key="6">
    <source>
        <dbReference type="ARBA" id="ARBA00022840"/>
    </source>
</evidence>
<reference evidence="10 11" key="1">
    <citation type="submission" date="2018-10" db="EMBL/GenBank/DDBJ databases">
        <title>Co-occurring genomic capacity for anaerobic methane metabolism and dissimilatory sulfite reduction discovered in the Korarchaeota.</title>
        <authorList>
            <person name="Mckay L.J."/>
            <person name="Dlakic M."/>
            <person name="Fields M.W."/>
            <person name="Delmont T.O."/>
            <person name="Eren A.M."/>
            <person name="Jay Z.J."/>
            <person name="Klingelsmith K.B."/>
            <person name="Rusch D.B."/>
            <person name="Inskeep W.P."/>
        </authorList>
    </citation>
    <scope>NUCLEOTIDE SEQUENCE [LARGE SCALE GENOMIC DNA]</scope>
    <source>
        <strain evidence="10 11">MDKW</strain>
    </source>
</reference>
<evidence type="ECO:0000256" key="1">
    <source>
        <dbReference type="ARBA" id="ARBA00012513"/>
    </source>
</evidence>
<gene>
    <name evidence="10" type="ORF">D6D85_13490</name>
</gene>
<feature type="domain" description="Protein kinase" evidence="9">
    <location>
        <begin position="41"/>
        <end position="293"/>
    </location>
</feature>
<keyword evidence="5" id="KW-0418">Kinase</keyword>
<sequence>MLFSISNFIFANFWDNFYIFPLEQFMMISGGSFIQGGRGVYVVEDLIAKGGMSLVYQARGPDGNQVIVKLPNSLGIPYNKLIFERDLLRQLSHPHIVGYLDSAVVRLGSGALPAMITEYAKGKTLEQVASEKPMDEKEAKVRLIKLLLAVDYLSSRNIIHRDIKPKNIIVSDDIRYLKLLDLGTAAYFNAAGINEAVISPGGYTPPEQYRYTFSIQGDIWSSAATCFFALTGKHPAAAMPGYPNMVVEPPDVRKFNRDVSDDFAKVLMKAMEWNPLSRFSTAREMIEAIERGISAISLEEGPAIEVMGTKIKIDVHRVIVGRMPEEQLQTTMTSQGGVASIPSERIRVVREGDTMYVYVFDPYRWISRRHFEIFEKGGSWFFRDLGSLNRSAVLMGGRLTEVWAGYKRESVPFKLEERAIIYVAYGNQLGNPPYLTVTFKSK</sequence>
<dbReference type="PROSITE" id="PS00108">
    <property type="entry name" value="PROTEIN_KINASE_ST"/>
    <property type="match status" value="1"/>
</dbReference>
<keyword evidence="2" id="KW-0723">Serine/threonine-protein kinase</keyword>
<dbReference type="Gene3D" id="1.10.510.10">
    <property type="entry name" value="Transferase(Phosphotransferase) domain 1"/>
    <property type="match status" value="1"/>
</dbReference>
<dbReference type="Pfam" id="PF00069">
    <property type="entry name" value="Pkinase"/>
    <property type="match status" value="1"/>
</dbReference>
<dbReference type="GO" id="GO:0005524">
    <property type="term" value="F:ATP binding"/>
    <property type="evidence" value="ECO:0007669"/>
    <property type="project" value="UniProtKB-KW"/>
</dbReference>
<organism evidence="10 11">
    <name type="scientific">Candidatus Methanodesulfokora washburnensis</name>
    <dbReference type="NCBI Taxonomy" id="2478471"/>
    <lineage>
        <taxon>Archaea</taxon>
        <taxon>Thermoproteota</taxon>
        <taxon>Candidatus Korarchaeia</taxon>
        <taxon>Candidatus Korarchaeia incertae sedis</taxon>
        <taxon>Candidatus Methanodesulfokora</taxon>
    </lineage>
</organism>
<keyword evidence="11" id="KW-1185">Reference proteome</keyword>
<dbReference type="EC" id="2.7.11.1" evidence="1"/>
<dbReference type="PANTHER" id="PTHR24363:SF0">
    <property type="entry name" value="SERINE_THREONINE KINASE LIKE DOMAIN CONTAINING 1"/>
    <property type="match status" value="1"/>
</dbReference>
<evidence type="ECO:0000256" key="4">
    <source>
        <dbReference type="ARBA" id="ARBA00022741"/>
    </source>
</evidence>
<dbReference type="PROSITE" id="PS50011">
    <property type="entry name" value="PROTEIN_KINASE_DOM"/>
    <property type="match status" value="1"/>
</dbReference>
<evidence type="ECO:0000256" key="7">
    <source>
        <dbReference type="ARBA" id="ARBA00047899"/>
    </source>
</evidence>
<dbReference type="InterPro" id="IPR000253">
    <property type="entry name" value="FHA_dom"/>
</dbReference>